<keyword evidence="8" id="KW-1278">Translocase</keyword>
<evidence type="ECO:0000256" key="15">
    <source>
        <dbReference type="ARBA" id="ARBA00049551"/>
    </source>
</evidence>
<evidence type="ECO:0000256" key="2">
    <source>
        <dbReference type="ARBA" id="ARBA00005698"/>
    </source>
</evidence>
<evidence type="ECO:0000256" key="12">
    <source>
        <dbReference type="ARBA" id="ARBA00023128"/>
    </source>
</evidence>
<evidence type="ECO:0000256" key="11">
    <source>
        <dbReference type="ARBA" id="ARBA00023027"/>
    </source>
</evidence>
<comment type="subcellular location">
    <subcellularLocation>
        <location evidence="1">Mitochondrion membrane</location>
        <topology evidence="1">Multi-pass membrane protein</topology>
    </subcellularLocation>
</comment>
<dbReference type="InterPro" id="IPR050269">
    <property type="entry name" value="ComplexI_Subunit6"/>
</dbReference>
<evidence type="ECO:0000256" key="16">
    <source>
        <dbReference type="SAM" id="Phobius"/>
    </source>
</evidence>
<accession>A0A343A5I0</accession>
<evidence type="ECO:0000256" key="1">
    <source>
        <dbReference type="ARBA" id="ARBA00004225"/>
    </source>
</evidence>
<protein>
    <recommendedName>
        <fullName evidence="4">NADH-ubiquinone oxidoreductase chain 6</fullName>
        <ecNumber evidence="3">7.1.1.2</ecNumber>
    </recommendedName>
    <alternativeName>
        <fullName evidence="14">NADH dehydrogenase subunit 6</fullName>
    </alternativeName>
</protein>
<feature type="transmembrane region" description="Helical" evidence="16">
    <location>
        <begin position="83"/>
        <end position="104"/>
    </location>
</feature>
<evidence type="ECO:0000313" key="17">
    <source>
        <dbReference type="EMBL" id="AOY39808.1"/>
    </source>
</evidence>
<evidence type="ECO:0000256" key="4">
    <source>
        <dbReference type="ARBA" id="ARBA00021095"/>
    </source>
</evidence>
<gene>
    <name evidence="17" type="primary">nad6</name>
</gene>
<name>A0A343A5I0_9CUCU</name>
<comment type="similarity">
    <text evidence="2">Belongs to the complex I subunit 6 family.</text>
</comment>
<keyword evidence="6" id="KW-0679">Respiratory chain</keyword>
<evidence type="ECO:0000256" key="7">
    <source>
        <dbReference type="ARBA" id="ARBA00022692"/>
    </source>
</evidence>
<keyword evidence="9" id="KW-0249">Electron transport</keyword>
<evidence type="ECO:0000256" key="13">
    <source>
        <dbReference type="ARBA" id="ARBA00023136"/>
    </source>
</evidence>
<dbReference type="AlphaFoldDB" id="A0A343A5I0"/>
<organism evidence="17">
    <name type="scientific">Phloeotribus sp. BMNH 1047247</name>
    <dbReference type="NCBI Taxonomy" id="1903799"/>
    <lineage>
        <taxon>Eukaryota</taxon>
        <taxon>Metazoa</taxon>
        <taxon>Ecdysozoa</taxon>
        <taxon>Arthropoda</taxon>
        <taxon>Hexapoda</taxon>
        <taxon>Insecta</taxon>
        <taxon>Pterygota</taxon>
        <taxon>Neoptera</taxon>
        <taxon>Endopterygota</taxon>
        <taxon>Coleoptera</taxon>
        <taxon>Polyphaga</taxon>
        <taxon>Cucujiformia</taxon>
        <taxon>Curculionidae</taxon>
        <taxon>Scolytinae</taxon>
        <taxon>Phloeotribus</taxon>
    </lineage>
</organism>
<keyword evidence="13 16" id="KW-0472">Membrane</keyword>
<keyword evidence="5" id="KW-0813">Transport</keyword>
<keyword evidence="7 16" id="KW-0812">Transmembrane</keyword>
<evidence type="ECO:0000256" key="6">
    <source>
        <dbReference type="ARBA" id="ARBA00022660"/>
    </source>
</evidence>
<keyword evidence="11" id="KW-0520">NAD</keyword>
<evidence type="ECO:0000256" key="14">
    <source>
        <dbReference type="ARBA" id="ARBA00031019"/>
    </source>
</evidence>
<dbReference type="GO" id="GO:0008137">
    <property type="term" value="F:NADH dehydrogenase (ubiquinone) activity"/>
    <property type="evidence" value="ECO:0007669"/>
    <property type="project" value="UniProtKB-EC"/>
</dbReference>
<evidence type="ECO:0000256" key="5">
    <source>
        <dbReference type="ARBA" id="ARBA00022448"/>
    </source>
</evidence>
<dbReference type="EMBL" id="KX035210">
    <property type="protein sequence ID" value="AOY39808.1"/>
    <property type="molecule type" value="Genomic_DNA"/>
</dbReference>
<dbReference type="EC" id="7.1.1.2" evidence="3"/>
<dbReference type="GO" id="GO:0031966">
    <property type="term" value="C:mitochondrial membrane"/>
    <property type="evidence" value="ECO:0007669"/>
    <property type="project" value="UniProtKB-SubCell"/>
</dbReference>
<sequence length="164" mass="19542">MLMYFLNSFFSFMSIFMMHPLSLGFILLIQSILISLMSGFFYYNFWYSYILFLIMVSSLLVMFIYMTSIASNEKFNMPKKKTFIGLSMIFLLILIMIFIDHFYFFSQTLYPNLNQELMFNSFSLAKFYNFPNSKTLMMIMIYLLLTLIVVVKIVDKMPGPLRQK</sequence>
<evidence type="ECO:0000256" key="8">
    <source>
        <dbReference type="ARBA" id="ARBA00022967"/>
    </source>
</evidence>
<geneLocation type="mitochondrion" evidence="17"/>
<feature type="transmembrane region" description="Helical" evidence="16">
    <location>
        <begin position="21"/>
        <end position="43"/>
    </location>
</feature>
<reference evidence="17" key="1">
    <citation type="submission" date="2016-04" db="EMBL/GenBank/DDBJ databases">
        <title>Mitochondria of Scolytid beetles.</title>
        <authorList>
            <person name="Miller K."/>
            <person name="Linard B."/>
            <person name="Vogler A.P."/>
        </authorList>
    </citation>
    <scope>NUCLEOTIDE SEQUENCE</scope>
</reference>
<evidence type="ECO:0000256" key="3">
    <source>
        <dbReference type="ARBA" id="ARBA00012944"/>
    </source>
</evidence>
<feature type="transmembrane region" description="Helical" evidence="16">
    <location>
        <begin position="136"/>
        <end position="154"/>
    </location>
</feature>
<proteinExistence type="inferred from homology"/>
<keyword evidence="10 16" id="KW-1133">Transmembrane helix</keyword>
<dbReference type="PANTHER" id="PTHR11435">
    <property type="entry name" value="NADH UBIQUINONE OXIDOREDUCTASE SUBUNIT ND6"/>
    <property type="match status" value="1"/>
</dbReference>
<keyword evidence="12 17" id="KW-0496">Mitochondrion</keyword>
<comment type="catalytic activity">
    <reaction evidence="15">
        <text>a ubiquinone + NADH + 5 H(+)(in) = a ubiquinol + NAD(+) + 4 H(+)(out)</text>
        <dbReference type="Rhea" id="RHEA:29091"/>
        <dbReference type="Rhea" id="RHEA-COMP:9565"/>
        <dbReference type="Rhea" id="RHEA-COMP:9566"/>
        <dbReference type="ChEBI" id="CHEBI:15378"/>
        <dbReference type="ChEBI" id="CHEBI:16389"/>
        <dbReference type="ChEBI" id="CHEBI:17976"/>
        <dbReference type="ChEBI" id="CHEBI:57540"/>
        <dbReference type="ChEBI" id="CHEBI:57945"/>
        <dbReference type="EC" id="7.1.1.2"/>
    </reaction>
</comment>
<evidence type="ECO:0000256" key="9">
    <source>
        <dbReference type="ARBA" id="ARBA00022982"/>
    </source>
</evidence>
<feature type="transmembrane region" description="Helical" evidence="16">
    <location>
        <begin position="49"/>
        <end position="71"/>
    </location>
</feature>
<evidence type="ECO:0000256" key="10">
    <source>
        <dbReference type="ARBA" id="ARBA00022989"/>
    </source>
</evidence>
<dbReference type="PANTHER" id="PTHR11435:SF1">
    <property type="entry name" value="NADH-UBIQUINONE OXIDOREDUCTASE CHAIN 6"/>
    <property type="match status" value="1"/>
</dbReference>